<dbReference type="InterPro" id="IPR012910">
    <property type="entry name" value="Plug_dom"/>
</dbReference>
<proteinExistence type="inferred from homology"/>
<feature type="domain" description="TonB-dependent receptor-like beta-barrel" evidence="6">
    <location>
        <begin position="458"/>
        <end position="945"/>
    </location>
</feature>
<evidence type="ECO:0000256" key="1">
    <source>
        <dbReference type="ARBA" id="ARBA00004442"/>
    </source>
</evidence>
<evidence type="ECO:0000313" key="9">
    <source>
        <dbReference type="Proteomes" id="UP000516148"/>
    </source>
</evidence>
<reference evidence="8 9" key="1">
    <citation type="submission" date="2020-09" db="EMBL/GenBank/DDBJ databases">
        <title>Sphingomonas sp., a new species isolated from pork steak.</title>
        <authorList>
            <person name="Heidler von Heilborn D."/>
        </authorList>
    </citation>
    <scope>NUCLEOTIDE SEQUENCE [LARGE SCALE GENOMIC DNA]</scope>
    <source>
        <strain evidence="9">S8-3T</strain>
    </source>
</reference>
<keyword evidence="8" id="KW-0675">Receptor</keyword>
<organism evidence="8 9">
    <name type="scientific">Sphingomonas alpina</name>
    <dbReference type="NCBI Taxonomy" id="653931"/>
    <lineage>
        <taxon>Bacteria</taxon>
        <taxon>Pseudomonadati</taxon>
        <taxon>Pseudomonadota</taxon>
        <taxon>Alphaproteobacteria</taxon>
        <taxon>Sphingomonadales</taxon>
        <taxon>Sphingomonadaceae</taxon>
        <taxon>Sphingomonas</taxon>
    </lineage>
</organism>
<name>A0A7H0LMA5_9SPHN</name>
<keyword evidence="3" id="KW-0998">Cell outer membrane</keyword>
<dbReference type="Pfam" id="PF00593">
    <property type="entry name" value="TonB_dep_Rec_b-barrel"/>
    <property type="match status" value="1"/>
</dbReference>
<gene>
    <name evidence="8" type="ORF">H3Z74_06365</name>
</gene>
<dbReference type="InterPro" id="IPR000531">
    <property type="entry name" value="Beta-barrel_TonB"/>
</dbReference>
<dbReference type="PANTHER" id="PTHR40980:SF4">
    <property type="entry name" value="TONB-DEPENDENT RECEPTOR-LIKE BETA-BARREL DOMAIN-CONTAINING PROTEIN"/>
    <property type="match status" value="1"/>
</dbReference>
<dbReference type="Gene3D" id="2.40.170.20">
    <property type="entry name" value="TonB-dependent receptor, beta-barrel domain"/>
    <property type="match status" value="1"/>
</dbReference>
<dbReference type="Gene3D" id="2.170.130.10">
    <property type="entry name" value="TonB-dependent receptor, plug domain"/>
    <property type="match status" value="1"/>
</dbReference>
<keyword evidence="2 4" id="KW-0472">Membrane</keyword>
<evidence type="ECO:0000313" key="8">
    <source>
        <dbReference type="EMBL" id="QNQ10808.1"/>
    </source>
</evidence>
<evidence type="ECO:0000256" key="2">
    <source>
        <dbReference type="ARBA" id="ARBA00023136"/>
    </source>
</evidence>
<dbReference type="SUPFAM" id="SSF56935">
    <property type="entry name" value="Porins"/>
    <property type="match status" value="1"/>
</dbReference>
<sequence>MGRFRQPAALTSRSRVLGGGVALWCLTIASVAAAQTTDPVAAQPVPGTPVAGSVAAPSDDNAAVQEVPAQESESDIVVTGIRQTIESSIAVKRQEMAIVDALNSTEIGDLPALSIGEAIQTITGATSHQEKGGATEISLRGLGSFLSATTFNGREASNGSGDRAVNFNQFPSELVSGIKIYKSQQADLIEGGVAGTIELETLRPLDYKKRSIQVELKGNYNPYQDKIRGQGAWGWRGTASYVDQFDLGSLGELGIALGVQRNQVNNPEETYAAGSTYYACNPLTNATGNCAEITRQQGGAGSPFYLAPSSVTFRQITESDKRDAFMGSLQWKPNSKIDINLDFQYSKRDYSEDRHDLTLAETRYALRNVQYDDQHRLVYATGTSSIDAIGNYLTRDEEYLGGGGSISWKATDRLTISTDVSYSQTKRDTLQRSVRLRTDPFDINNVRTPINNQRIPYTYDARNGFATQITLDPRFNANDWSLFSDDARLRRDDEYKQDKIFAARLDAGYEFDGFLKRIDIGGRYSRRHYVNINNLVEITQDDRTVDKRVNLACRTPFPQTGYLHDAPNQSITSWATFDTLCQFRGYLGTEDPGIGSDTRAVDNADVTEKVWSGYVMGTYDSQLGDTPIRGNFGVRVVQTDLRSIGLRSGLNVITNSDGTIRLVENGDFATQTLTNSYFRALPSVNANFELSPTVVARAAAYRAMSRPAPSDLAAGRTITLEDGTAFADIKDAIGQIVADGSPSLKPIMSWNGDLALEWYPNKDTIVAGTLYYKSFGGGFVPVLINETFNIGGQDVSVPVTQRQNSDEKSRVYGLELTLTNRFSWLPAPFDGLGAKLSYNYANSNFKNYDIRLGNVIDPATGVVTPGIIPAANLSGFSKHTGSAQLYYQYKGLSLEAVYTYRSSYYQDFVGGNTQLRFVRPSNLVNLRMSYNVNRNLSLRVEALNVFNDAKVTDMPVYGSSRQYHYYGSKYFIGARVRF</sequence>
<comment type="subcellular location">
    <subcellularLocation>
        <location evidence="1 4">Cell outer membrane</location>
    </subcellularLocation>
</comment>
<evidence type="ECO:0000259" key="6">
    <source>
        <dbReference type="Pfam" id="PF00593"/>
    </source>
</evidence>
<accession>A0A7H0LMA5</accession>
<dbReference type="Pfam" id="PF07715">
    <property type="entry name" value="Plug"/>
    <property type="match status" value="1"/>
</dbReference>
<dbReference type="InterPro" id="IPR010104">
    <property type="entry name" value="TonB_rcpt_bac"/>
</dbReference>
<dbReference type="KEGG" id="spap:H3Z74_06365"/>
<dbReference type="PANTHER" id="PTHR40980">
    <property type="entry name" value="PLUG DOMAIN-CONTAINING PROTEIN"/>
    <property type="match status" value="1"/>
</dbReference>
<dbReference type="GO" id="GO:0009279">
    <property type="term" value="C:cell outer membrane"/>
    <property type="evidence" value="ECO:0007669"/>
    <property type="project" value="UniProtKB-SubCell"/>
</dbReference>
<evidence type="ECO:0000256" key="5">
    <source>
        <dbReference type="SAM" id="SignalP"/>
    </source>
</evidence>
<dbReference type="Proteomes" id="UP000516148">
    <property type="component" value="Chromosome"/>
</dbReference>
<protein>
    <submittedName>
        <fullName evidence="8">TonB-dependent receptor</fullName>
    </submittedName>
</protein>
<dbReference type="InterPro" id="IPR036942">
    <property type="entry name" value="Beta-barrel_TonB_sf"/>
</dbReference>
<dbReference type="RefSeq" id="WP_187763098.1">
    <property type="nucleotide sequence ID" value="NZ_CP061038.1"/>
</dbReference>
<keyword evidence="9" id="KW-1185">Reference proteome</keyword>
<comment type="similarity">
    <text evidence="4">Belongs to the TonB-dependent receptor family.</text>
</comment>
<feature type="signal peptide" evidence="5">
    <location>
        <begin position="1"/>
        <end position="34"/>
    </location>
</feature>
<evidence type="ECO:0000256" key="3">
    <source>
        <dbReference type="ARBA" id="ARBA00023237"/>
    </source>
</evidence>
<dbReference type="EMBL" id="CP061038">
    <property type="protein sequence ID" value="QNQ10808.1"/>
    <property type="molecule type" value="Genomic_DNA"/>
</dbReference>
<feature type="chain" id="PRO_5028803962" evidence="5">
    <location>
        <begin position="35"/>
        <end position="978"/>
    </location>
</feature>
<dbReference type="NCBIfam" id="TIGR01782">
    <property type="entry name" value="TonB-Xanth-Caul"/>
    <property type="match status" value="1"/>
</dbReference>
<dbReference type="InterPro" id="IPR037066">
    <property type="entry name" value="Plug_dom_sf"/>
</dbReference>
<evidence type="ECO:0000259" key="7">
    <source>
        <dbReference type="Pfam" id="PF07715"/>
    </source>
</evidence>
<keyword evidence="4" id="KW-0798">TonB box</keyword>
<dbReference type="AlphaFoldDB" id="A0A7H0LMA5"/>
<evidence type="ECO:0000256" key="4">
    <source>
        <dbReference type="RuleBase" id="RU003357"/>
    </source>
</evidence>
<keyword evidence="5" id="KW-0732">Signal</keyword>
<feature type="domain" description="TonB-dependent receptor plug" evidence="7">
    <location>
        <begin position="94"/>
        <end position="195"/>
    </location>
</feature>